<reference evidence="1 2" key="1">
    <citation type="journal article" date="2018" name="Front. Plant Sci.">
        <title>Red Clover (Trifolium pratense) and Zigzag Clover (T. medium) - A Picture of Genomic Similarities and Differences.</title>
        <authorList>
            <person name="Dluhosova J."/>
            <person name="Istvanek J."/>
            <person name="Nedelnik J."/>
            <person name="Repkova J."/>
        </authorList>
    </citation>
    <scope>NUCLEOTIDE SEQUENCE [LARGE SCALE GENOMIC DNA]</scope>
    <source>
        <strain evidence="2">cv. 10/8</strain>
        <tissue evidence="1">Leaf</tissue>
    </source>
</reference>
<dbReference type="Gene3D" id="1.10.287.2250">
    <property type="match status" value="1"/>
</dbReference>
<organism evidence="1 2">
    <name type="scientific">Trifolium medium</name>
    <dbReference type="NCBI Taxonomy" id="97028"/>
    <lineage>
        <taxon>Eukaryota</taxon>
        <taxon>Viridiplantae</taxon>
        <taxon>Streptophyta</taxon>
        <taxon>Embryophyta</taxon>
        <taxon>Tracheophyta</taxon>
        <taxon>Spermatophyta</taxon>
        <taxon>Magnoliopsida</taxon>
        <taxon>eudicotyledons</taxon>
        <taxon>Gunneridae</taxon>
        <taxon>Pentapetalae</taxon>
        <taxon>rosids</taxon>
        <taxon>fabids</taxon>
        <taxon>Fabales</taxon>
        <taxon>Fabaceae</taxon>
        <taxon>Papilionoideae</taxon>
        <taxon>50 kb inversion clade</taxon>
        <taxon>NPAAA clade</taxon>
        <taxon>Hologalegina</taxon>
        <taxon>IRL clade</taxon>
        <taxon>Trifolieae</taxon>
        <taxon>Trifolium</taxon>
    </lineage>
</organism>
<accession>A0A392QGN4</accession>
<evidence type="ECO:0000313" key="2">
    <source>
        <dbReference type="Proteomes" id="UP000265520"/>
    </source>
</evidence>
<name>A0A392QGN4_9FABA</name>
<protein>
    <submittedName>
        <fullName evidence="1">Uncharacterized protein</fullName>
    </submittedName>
</protein>
<dbReference type="AlphaFoldDB" id="A0A392QGN4"/>
<dbReference type="EMBL" id="LXQA010135566">
    <property type="protein sequence ID" value="MCI23348.1"/>
    <property type="molecule type" value="Genomic_DNA"/>
</dbReference>
<evidence type="ECO:0000313" key="1">
    <source>
        <dbReference type="EMBL" id="MCI23348.1"/>
    </source>
</evidence>
<dbReference type="Proteomes" id="UP000265520">
    <property type="component" value="Unassembled WGS sequence"/>
</dbReference>
<sequence>VSEKDFRKGFKDWCKKYGRIFSSEGEKEYMFKWFCDNHPYGREFCYGGLPPISHNDLIDHIRKFGDSDSQEAIEDLLEKSRCSNLPLIHVNSII</sequence>
<comment type="caution">
    <text evidence="1">The sequence shown here is derived from an EMBL/GenBank/DDBJ whole genome shotgun (WGS) entry which is preliminary data.</text>
</comment>
<keyword evidence="2" id="KW-1185">Reference proteome</keyword>
<proteinExistence type="predicted"/>
<feature type="non-terminal residue" evidence="1">
    <location>
        <position position="1"/>
    </location>
</feature>